<feature type="transmembrane region" description="Helical" evidence="8">
    <location>
        <begin position="173"/>
        <end position="193"/>
    </location>
</feature>
<feature type="transmembrane region" description="Helical" evidence="8">
    <location>
        <begin position="80"/>
        <end position="102"/>
    </location>
</feature>
<dbReference type="NCBIfam" id="TIGR01272">
    <property type="entry name" value="gluP"/>
    <property type="match status" value="1"/>
</dbReference>
<keyword evidence="5 8" id="KW-0812">Transmembrane</keyword>
<feature type="transmembrane region" description="Helical" evidence="8">
    <location>
        <begin position="277"/>
        <end position="295"/>
    </location>
</feature>
<protein>
    <submittedName>
        <fullName evidence="9">Glucose/galactose transporter</fullName>
    </submittedName>
</protein>
<evidence type="ECO:0000256" key="3">
    <source>
        <dbReference type="ARBA" id="ARBA00009120"/>
    </source>
</evidence>
<dbReference type="SUPFAM" id="SSF103473">
    <property type="entry name" value="MFS general substrate transporter"/>
    <property type="match status" value="1"/>
</dbReference>
<dbReference type="Proteomes" id="UP000198748">
    <property type="component" value="Unassembled WGS sequence"/>
</dbReference>
<evidence type="ECO:0000256" key="5">
    <source>
        <dbReference type="ARBA" id="ARBA00022692"/>
    </source>
</evidence>
<dbReference type="PANTHER" id="PTHR43702:SF12">
    <property type="entry name" value="N-ACETYL GLUCOSAMINE TRANSPORTER NAGP"/>
    <property type="match status" value="1"/>
</dbReference>
<dbReference type="GO" id="GO:1904659">
    <property type="term" value="P:D-glucose transmembrane transport"/>
    <property type="evidence" value="ECO:0007669"/>
    <property type="project" value="InterPro"/>
</dbReference>
<keyword evidence="10" id="KW-1185">Reference proteome</keyword>
<comment type="function">
    <text evidence="1">Intake of glucose and galactose.</text>
</comment>
<feature type="transmembrane region" description="Helical" evidence="8">
    <location>
        <begin position="44"/>
        <end position="68"/>
    </location>
</feature>
<dbReference type="InterPro" id="IPR036259">
    <property type="entry name" value="MFS_trans_sf"/>
</dbReference>
<evidence type="ECO:0000256" key="2">
    <source>
        <dbReference type="ARBA" id="ARBA00004429"/>
    </source>
</evidence>
<evidence type="ECO:0000256" key="7">
    <source>
        <dbReference type="ARBA" id="ARBA00023136"/>
    </source>
</evidence>
<dbReference type="EMBL" id="FNAN01000020">
    <property type="protein sequence ID" value="SDG59454.1"/>
    <property type="molecule type" value="Genomic_DNA"/>
</dbReference>
<dbReference type="InterPro" id="IPR005964">
    <property type="entry name" value="Glc/Gal_transptr_bac"/>
</dbReference>
<sequence>MGNKTQVTANCRTMNSQSKDTGILEPANASPVKVIQRDGQVKHIVIIGVLFFIFGFISWLNAVLIPYFQLACQLTTQQAMLVTFAFYISYLIMAFPSSWVIGKTGYKNGIVLGLWVMALGALVFIPAAMRREYGMFLLGLFVQATGLTILQTAANPYVTILGPLESAAMRMSVMGVCNKLAGAIAPLLFLGMVSKDAGEVDRLTALLPGLSTASAEQLLNELSARLITPYVTLAIALAGLGILIRFASLPDISDEARPGPTADSLDSKKSLLDFPHLILGAVAVFCSVSVEVIAVDTIINYSQFQGAAFKDARFFSTYILLIMIFSYIVGIIVIPKRVTQRQALLGSSVIGAVFSVLAILWNGQQSVWMIACLGFGNALIWPSIWPLALDGLGKFTRRASALLITGIVGGALSPLLYGTLSDRLDPRIAYVIMVPLYIFLFFYAIAGYKAGKQKMVY</sequence>
<dbReference type="Gene3D" id="1.20.1250.20">
    <property type="entry name" value="MFS general substrate transporter like domains"/>
    <property type="match status" value="2"/>
</dbReference>
<dbReference type="InterPro" id="IPR011701">
    <property type="entry name" value="MFS"/>
</dbReference>
<dbReference type="InterPro" id="IPR050375">
    <property type="entry name" value="MFS_TsgA-like"/>
</dbReference>
<gene>
    <name evidence="9" type="ORF">SAMN04487996_12087</name>
</gene>
<keyword evidence="4" id="KW-1003">Cell membrane</keyword>
<feature type="transmembrane region" description="Helical" evidence="8">
    <location>
        <begin position="367"/>
        <end position="387"/>
    </location>
</feature>
<dbReference type="GO" id="GO:0055056">
    <property type="term" value="F:D-glucose transmembrane transporter activity"/>
    <property type="evidence" value="ECO:0007669"/>
    <property type="project" value="InterPro"/>
</dbReference>
<dbReference type="GO" id="GO:0005886">
    <property type="term" value="C:plasma membrane"/>
    <property type="evidence" value="ECO:0007669"/>
    <property type="project" value="UniProtKB-SubCell"/>
</dbReference>
<keyword evidence="6 8" id="KW-1133">Transmembrane helix</keyword>
<organism evidence="9 10">
    <name type="scientific">Dyadobacter soli</name>
    <dbReference type="NCBI Taxonomy" id="659014"/>
    <lineage>
        <taxon>Bacteria</taxon>
        <taxon>Pseudomonadati</taxon>
        <taxon>Bacteroidota</taxon>
        <taxon>Cytophagia</taxon>
        <taxon>Cytophagales</taxon>
        <taxon>Spirosomataceae</taxon>
        <taxon>Dyadobacter</taxon>
    </lineage>
</organism>
<dbReference type="GO" id="GO:0005354">
    <property type="term" value="F:galactose transmembrane transporter activity"/>
    <property type="evidence" value="ECO:0007669"/>
    <property type="project" value="InterPro"/>
</dbReference>
<feature type="transmembrane region" description="Helical" evidence="8">
    <location>
        <begin position="399"/>
        <end position="416"/>
    </location>
</feature>
<proteinExistence type="inferred from homology"/>
<feature type="transmembrane region" description="Helical" evidence="8">
    <location>
        <begin position="428"/>
        <end position="448"/>
    </location>
</feature>
<evidence type="ECO:0000256" key="8">
    <source>
        <dbReference type="SAM" id="Phobius"/>
    </source>
</evidence>
<feature type="transmembrane region" description="Helical" evidence="8">
    <location>
        <begin position="227"/>
        <end position="247"/>
    </location>
</feature>
<comment type="similarity">
    <text evidence="3">Belongs to the major facilitator superfamily. FHS transporter (TC 2.A.1.7) family.</text>
</comment>
<feature type="transmembrane region" description="Helical" evidence="8">
    <location>
        <begin position="109"/>
        <end position="129"/>
    </location>
</feature>
<dbReference type="AlphaFoldDB" id="A0A1G7VI83"/>
<dbReference type="PANTHER" id="PTHR43702">
    <property type="entry name" value="L-FUCOSE-PROTON SYMPORTER"/>
    <property type="match status" value="1"/>
</dbReference>
<evidence type="ECO:0000256" key="4">
    <source>
        <dbReference type="ARBA" id="ARBA00022475"/>
    </source>
</evidence>
<evidence type="ECO:0000256" key="6">
    <source>
        <dbReference type="ARBA" id="ARBA00022989"/>
    </source>
</evidence>
<keyword evidence="7 8" id="KW-0472">Membrane</keyword>
<evidence type="ECO:0000256" key="1">
    <source>
        <dbReference type="ARBA" id="ARBA00003321"/>
    </source>
</evidence>
<dbReference type="STRING" id="659014.SAMN04487996_12087"/>
<dbReference type="Pfam" id="PF07690">
    <property type="entry name" value="MFS_1"/>
    <property type="match status" value="1"/>
</dbReference>
<feature type="transmembrane region" description="Helical" evidence="8">
    <location>
        <begin position="315"/>
        <end position="334"/>
    </location>
</feature>
<comment type="subcellular location">
    <subcellularLocation>
        <location evidence="2">Cell inner membrane</location>
        <topology evidence="2">Multi-pass membrane protein</topology>
    </subcellularLocation>
</comment>
<feature type="transmembrane region" description="Helical" evidence="8">
    <location>
        <begin position="343"/>
        <end position="361"/>
    </location>
</feature>
<feature type="transmembrane region" description="Helical" evidence="8">
    <location>
        <begin position="135"/>
        <end position="161"/>
    </location>
</feature>
<name>A0A1G7VI83_9BACT</name>
<evidence type="ECO:0000313" key="10">
    <source>
        <dbReference type="Proteomes" id="UP000198748"/>
    </source>
</evidence>
<reference evidence="10" key="1">
    <citation type="submission" date="2016-10" db="EMBL/GenBank/DDBJ databases">
        <authorList>
            <person name="Varghese N."/>
            <person name="Submissions S."/>
        </authorList>
    </citation>
    <scope>NUCLEOTIDE SEQUENCE [LARGE SCALE GENOMIC DNA]</scope>
    <source>
        <strain evidence="10">DSM 25329</strain>
    </source>
</reference>
<evidence type="ECO:0000313" key="9">
    <source>
        <dbReference type="EMBL" id="SDG59454.1"/>
    </source>
</evidence>
<accession>A0A1G7VI83</accession>
<dbReference type="CDD" id="cd17394">
    <property type="entry name" value="MFS_FucP_like"/>
    <property type="match status" value="1"/>
</dbReference>